<name>A0AAV7KNJ8_PLEWA</name>
<gene>
    <name evidence="2" type="ORF">NDU88_001050</name>
</gene>
<protein>
    <submittedName>
        <fullName evidence="2">Uncharacterized protein</fullName>
    </submittedName>
</protein>
<accession>A0AAV7KNJ8</accession>
<evidence type="ECO:0000313" key="3">
    <source>
        <dbReference type="Proteomes" id="UP001066276"/>
    </source>
</evidence>
<comment type="caution">
    <text evidence="2">The sequence shown here is derived from an EMBL/GenBank/DDBJ whole genome shotgun (WGS) entry which is preliminary data.</text>
</comment>
<evidence type="ECO:0000256" key="1">
    <source>
        <dbReference type="SAM" id="MobiDB-lite"/>
    </source>
</evidence>
<evidence type="ECO:0000313" key="2">
    <source>
        <dbReference type="EMBL" id="KAJ1080861.1"/>
    </source>
</evidence>
<keyword evidence="3" id="KW-1185">Reference proteome</keyword>
<dbReference type="EMBL" id="JANPWB010000016">
    <property type="protein sequence ID" value="KAJ1080861.1"/>
    <property type="molecule type" value="Genomic_DNA"/>
</dbReference>
<dbReference type="AlphaFoldDB" id="A0AAV7KNJ8"/>
<reference evidence="2" key="1">
    <citation type="journal article" date="2022" name="bioRxiv">
        <title>Sequencing and chromosome-scale assembly of the giantPleurodeles waltlgenome.</title>
        <authorList>
            <person name="Brown T."/>
            <person name="Elewa A."/>
            <person name="Iarovenko S."/>
            <person name="Subramanian E."/>
            <person name="Araus A.J."/>
            <person name="Petzold A."/>
            <person name="Susuki M."/>
            <person name="Suzuki K.-i.T."/>
            <person name="Hayashi T."/>
            <person name="Toyoda A."/>
            <person name="Oliveira C."/>
            <person name="Osipova E."/>
            <person name="Leigh N.D."/>
            <person name="Simon A."/>
            <person name="Yun M.H."/>
        </authorList>
    </citation>
    <scope>NUCLEOTIDE SEQUENCE</scope>
    <source>
        <strain evidence="2">20211129_DDA</strain>
        <tissue evidence="2">Liver</tissue>
    </source>
</reference>
<feature type="compositionally biased region" description="Polar residues" evidence="1">
    <location>
        <begin position="1"/>
        <end position="10"/>
    </location>
</feature>
<feature type="region of interest" description="Disordered" evidence="1">
    <location>
        <begin position="1"/>
        <end position="31"/>
    </location>
</feature>
<organism evidence="2 3">
    <name type="scientific">Pleurodeles waltl</name>
    <name type="common">Iberian ribbed newt</name>
    <dbReference type="NCBI Taxonomy" id="8319"/>
    <lineage>
        <taxon>Eukaryota</taxon>
        <taxon>Metazoa</taxon>
        <taxon>Chordata</taxon>
        <taxon>Craniata</taxon>
        <taxon>Vertebrata</taxon>
        <taxon>Euteleostomi</taxon>
        <taxon>Amphibia</taxon>
        <taxon>Batrachia</taxon>
        <taxon>Caudata</taxon>
        <taxon>Salamandroidea</taxon>
        <taxon>Salamandridae</taxon>
        <taxon>Pleurodelinae</taxon>
        <taxon>Pleurodeles</taxon>
    </lineage>
</organism>
<sequence length="122" mass="13534">MRELTGQAQVRSRDPSPTAGRPAAPRRARAPCRVMRRQRDCVSAPPRALFCAVNKFQELRPRLGAGGLPIWKDMRGTGGAAEGMGKQPVWGWREGAGHGPLLLSDHLQKYILFCAYRRPESL</sequence>
<dbReference type="Proteomes" id="UP001066276">
    <property type="component" value="Chromosome 12"/>
</dbReference>
<proteinExistence type="predicted"/>